<dbReference type="PANTHER" id="PTHR15002">
    <property type="entry name" value="RIBOSOMAL BIOGENESIS PROTEIN LAS1L"/>
    <property type="match status" value="1"/>
</dbReference>
<protein>
    <submittedName>
        <fullName evidence="3">CSON000195 protein</fullName>
    </submittedName>
    <submittedName>
        <fullName evidence="2">CSON014754 protein</fullName>
    </submittedName>
</protein>
<dbReference type="InterPro" id="IPR007174">
    <property type="entry name" value="Las1"/>
</dbReference>
<name>A0A336MF18_CULSO</name>
<evidence type="ECO:0000313" key="3">
    <source>
        <dbReference type="EMBL" id="SSX28530.1"/>
    </source>
</evidence>
<dbReference type="EMBL" id="UFQT01001022">
    <property type="protein sequence ID" value="SSX28530.1"/>
    <property type="molecule type" value="Genomic_DNA"/>
</dbReference>
<evidence type="ECO:0000313" key="2">
    <source>
        <dbReference type="EMBL" id="SSX07384.1"/>
    </source>
</evidence>
<evidence type="ECO:0000256" key="1">
    <source>
        <dbReference type="SAM" id="MobiDB-lite"/>
    </source>
</evidence>
<dbReference type="Pfam" id="PF04031">
    <property type="entry name" value="Las1"/>
    <property type="match status" value="1"/>
</dbReference>
<dbReference type="GO" id="GO:0090730">
    <property type="term" value="C:Las1 complex"/>
    <property type="evidence" value="ECO:0007669"/>
    <property type="project" value="InterPro"/>
</dbReference>
<sequence>MTENNHQNGVHKNNNKENMKRKARTRVAPFRNREEFVSTFEKIYNEDIESRKQGLQMLQVWRIRRGAETSASILSTAAILEVQLKDECGEIASQSDLQSMYSGAFTRFLNYVTSIEQRHKKRTMYSIANQLGIESFLVDLRHLCSHGKDSPSLDVFRRSANYCMNWLKSYYWERELKFIQNVDVTSIKIHNTIRFERNLKRLLLLYDATSEAIHKNCETIEELYTVVIDVERKDLMRDYIAQLCERNLKKVFNCIVSDLFMATKSRIVKESYFIFSEQLLKCPYFVASTANVTNKSQFPLTKLHQKLFLEMQSNGIISQFFKKCVYVSEDQHEIESNRIAAAYWADKILEGYEIYKKCNSNIRLDRYSTKQELVKVELREYNELVEFHKKNGIDIENILVLKNWTLNPMEINVDENFVDQRIKNLNENSRIFVKRAILMIFDQIEDQKKRDKYKRILDFINFVDNSLEKSYAPSKNKIYTLENDVLPLVSDELKRKLEEKKSIGIFSEAPNEIDWKTIPIGTIFGAADP</sequence>
<dbReference type="VEuPathDB" id="VectorBase:CSON014754"/>
<dbReference type="PANTHER" id="PTHR15002:SF0">
    <property type="entry name" value="RIBOSOMAL BIOGENESIS PROTEIN LAS1L"/>
    <property type="match status" value="1"/>
</dbReference>
<dbReference type="AlphaFoldDB" id="A0A336MF18"/>
<organism evidence="3">
    <name type="scientific">Culicoides sonorensis</name>
    <name type="common">Biting midge</name>
    <dbReference type="NCBI Taxonomy" id="179676"/>
    <lineage>
        <taxon>Eukaryota</taxon>
        <taxon>Metazoa</taxon>
        <taxon>Ecdysozoa</taxon>
        <taxon>Arthropoda</taxon>
        <taxon>Hexapoda</taxon>
        <taxon>Insecta</taxon>
        <taxon>Pterygota</taxon>
        <taxon>Neoptera</taxon>
        <taxon>Endopterygota</taxon>
        <taxon>Diptera</taxon>
        <taxon>Nematocera</taxon>
        <taxon>Chironomoidea</taxon>
        <taxon>Ceratopogonidae</taxon>
        <taxon>Ceratopogoninae</taxon>
        <taxon>Culicoides</taxon>
        <taxon>Monoculicoides</taxon>
    </lineage>
</organism>
<gene>
    <name evidence="3" type="primary">CSON000195</name>
    <name evidence="2" type="synonym">CSON014754</name>
</gene>
<dbReference type="GO" id="GO:0004519">
    <property type="term" value="F:endonuclease activity"/>
    <property type="evidence" value="ECO:0007669"/>
    <property type="project" value="InterPro"/>
</dbReference>
<reference evidence="2" key="1">
    <citation type="submission" date="2018-04" db="EMBL/GenBank/DDBJ databases">
        <authorList>
            <person name="Go L.Y."/>
            <person name="Mitchell J.A."/>
        </authorList>
    </citation>
    <scope>NUCLEOTIDE SEQUENCE</scope>
    <source>
        <tissue evidence="2">Whole organism</tissue>
    </source>
</reference>
<dbReference type="GO" id="GO:0000470">
    <property type="term" value="P:maturation of LSU-rRNA"/>
    <property type="evidence" value="ECO:0007669"/>
    <property type="project" value="TreeGrafter"/>
</dbReference>
<dbReference type="VEuPathDB" id="VectorBase:CSON000195"/>
<dbReference type="EMBL" id="UFQS01000866">
    <property type="protein sequence ID" value="SSX07384.1"/>
    <property type="molecule type" value="Genomic_DNA"/>
</dbReference>
<reference evidence="3" key="2">
    <citation type="submission" date="2018-07" db="EMBL/GenBank/DDBJ databases">
        <authorList>
            <person name="Quirk P.G."/>
            <person name="Krulwich T.A."/>
        </authorList>
    </citation>
    <scope>NUCLEOTIDE SEQUENCE</scope>
</reference>
<proteinExistence type="predicted"/>
<feature type="region of interest" description="Disordered" evidence="1">
    <location>
        <begin position="1"/>
        <end position="23"/>
    </location>
</feature>
<dbReference type="EMBL" id="UFQT01000866">
    <property type="protein sequence ID" value="SSX27726.1"/>
    <property type="molecule type" value="Genomic_DNA"/>
</dbReference>
<dbReference type="GO" id="GO:0030687">
    <property type="term" value="C:preribosome, large subunit precursor"/>
    <property type="evidence" value="ECO:0007669"/>
    <property type="project" value="TreeGrafter"/>
</dbReference>
<dbReference type="GO" id="GO:0000460">
    <property type="term" value="P:maturation of 5.8S rRNA"/>
    <property type="evidence" value="ECO:0007669"/>
    <property type="project" value="TreeGrafter"/>
</dbReference>
<accession>A0A336MF18</accession>
<feature type="compositionally biased region" description="Low complexity" evidence="1">
    <location>
        <begin position="1"/>
        <end position="12"/>
    </location>
</feature>